<protein>
    <submittedName>
        <fullName evidence="1">Uncharacterized protein</fullName>
    </submittedName>
</protein>
<gene>
    <name evidence="1" type="ORF">EV202_1452</name>
</gene>
<evidence type="ECO:0000313" key="2">
    <source>
        <dbReference type="Proteomes" id="UP000295600"/>
    </source>
</evidence>
<organism evidence="1 2">
    <name type="scientific">Prevotella heparinolytica</name>
    <dbReference type="NCBI Taxonomy" id="28113"/>
    <lineage>
        <taxon>Bacteria</taxon>
        <taxon>Pseudomonadati</taxon>
        <taxon>Bacteroidota</taxon>
        <taxon>Bacteroidia</taxon>
        <taxon>Bacteroidales</taxon>
        <taxon>Bacteroidaceae</taxon>
        <taxon>Bacteroides</taxon>
    </lineage>
</organism>
<proteinExistence type="predicted"/>
<reference evidence="1 2" key="1">
    <citation type="submission" date="2019-03" db="EMBL/GenBank/DDBJ databases">
        <title>Genomic Encyclopedia of Type Strains, Phase IV (KMG-IV): sequencing the most valuable type-strain genomes for metagenomic binning, comparative biology and taxonomic classification.</title>
        <authorList>
            <person name="Goeker M."/>
        </authorList>
    </citation>
    <scope>NUCLEOTIDE SEQUENCE [LARGE SCALE GENOMIC DNA]</scope>
    <source>
        <strain evidence="1 2">DSM 23917</strain>
    </source>
</reference>
<dbReference type="AlphaFoldDB" id="A0A4R2LZR3"/>
<comment type="caution">
    <text evidence="1">The sequence shown here is derived from an EMBL/GenBank/DDBJ whole genome shotgun (WGS) entry which is preliminary data.</text>
</comment>
<sequence length="43" mass="5079">MRIFYYIIVKIAIQRKDSRNGDAIPKWNVSLHLYKCEAILVQA</sequence>
<dbReference type="EMBL" id="SLXB01000045">
    <property type="protein sequence ID" value="TCO86110.1"/>
    <property type="molecule type" value="Genomic_DNA"/>
</dbReference>
<dbReference type="Proteomes" id="UP000295600">
    <property type="component" value="Unassembled WGS sequence"/>
</dbReference>
<evidence type="ECO:0000313" key="1">
    <source>
        <dbReference type="EMBL" id="TCO86110.1"/>
    </source>
</evidence>
<accession>A0A4R2LZR3</accession>
<name>A0A4R2LZR3_9BACE</name>